<dbReference type="Pfam" id="PF12697">
    <property type="entry name" value="Abhydrolase_6"/>
    <property type="match status" value="1"/>
</dbReference>
<comment type="caution">
    <text evidence="3">The sequence shown here is derived from an EMBL/GenBank/DDBJ whole genome shotgun (WGS) entry which is preliminary data.</text>
</comment>
<dbReference type="EMBL" id="JADBEM010000001">
    <property type="protein sequence ID" value="MBE1612810.1"/>
    <property type="molecule type" value="Genomic_DNA"/>
</dbReference>
<organism evidence="3 4">
    <name type="scientific">Actinopolymorpha pittospori</name>
    <dbReference type="NCBI Taxonomy" id="648752"/>
    <lineage>
        <taxon>Bacteria</taxon>
        <taxon>Bacillati</taxon>
        <taxon>Actinomycetota</taxon>
        <taxon>Actinomycetes</taxon>
        <taxon>Propionibacteriales</taxon>
        <taxon>Actinopolymorphaceae</taxon>
        <taxon>Actinopolymorpha</taxon>
    </lineage>
</organism>
<protein>
    <submittedName>
        <fullName evidence="3">Pimeloyl-ACP methyl ester carboxylesterase</fullName>
    </submittedName>
</protein>
<accession>A0A927RI17</accession>
<keyword evidence="4" id="KW-1185">Reference proteome</keyword>
<dbReference type="AlphaFoldDB" id="A0A927RI17"/>
<dbReference type="SUPFAM" id="SSF53474">
    <property type="entry name" value="alpha/beta-Hydrolases"/>
    <property type="match status" value="1"/>
</dbReference>
<dbReference type="GO" id="GO:0016020">
    <property type="term" value="C:membrane"/>
    <property type="evidence" value="ECO:0007669"/>
    <property type="project" value="TreeGrafter"/>
</dbReference>
<gene>
    <name evidence="3" type="ORF">HEB94_009658</name>
</gene>
<evidence type="ECO:0000313" key="4">
    <source>
        <dbReference type="Proteomes" id="UP000638648"/>
    </source>
</evidence>
<keyword evidence="1" id="KW-0378">Hydrolase</keyword>
<dbReference type="Gene3D" id="3.40.50.1820">
    <property type="entry name" value="alpha/beta hydrolase"/>
    <property type="match status" value="1"/>
</dbReference>
<dbReference type="RefSeq" id="WP_192755789.1">
    <property type="nucleotide sequence ID" value="NZ_BAABJL010000084.1"/>
</dbReference>
<reference evidence="3" key="1">
    <citation type="submission" date="2020-10" db="EMBL/GenBank/DDBJ databases">
        <title>Sequencing the genomes of 1000 actinobacteria strains.</title>
        <authorList>
            <person name="Klenk H.-P."/>
        </authorList>
    </citation>
    <scope>NUCLEOTIDE SEQUENCE</scope>
    <source>
        <strain evidence="3">DSM 45354</strain>
    </source>
</reference>
<dbReference type="InterPro" id="IPR029058">
    <property type="entry name" value="AB_hydrolase_fold"/>
</dbReference>
<dbReference type="InterPro" id="IPR050266">
    <property type="entry name" value="AB_hydrolase_sf"/>
</dbReference>
<sequence>MREGVGVIDRSGYSIHYWRAGPQRAPMVVLTPGAFSDHRMFASQMDVLWSAGYQTLRWDVRDRSRSRDRGGSGKVSLTARGSAADLLALVDGLSGVRQLCLVGHAFGGYVVQEAVFQRPERVAALIVVGADCLTLPRMPWESWASWLAPVRSGLRSAGRTRNLIARAAGIAPVVQTAAYEAVERFNKRALTMVARAMAGAAHPEPVYRIEQPLLLVRGQYDRTSGLARCAPRWVARDPLCGYQVVRRAGLFANQDNPKAFNQIMLGFLAARFPPPRSV</sequence>
<dbReference type="PANTHER" id="PTHR43798:SF31">
    <property type="entry name" value="AB HYDROLASE SUPERFAMILY PROTEIN YCLE"/>
    <property type="match status" value="1"/>
</dbReference>
<name>A0A927RI17_9ACTN</name>
<dbReference type="Proteomes" id="UP000638648">
    <property type="component" value="Unassembled WGS sequence"/>
</dbReference>
<dbReference type="GO" id="GO:0016787">
    <property type="term" value="F:hydrolase activity"/>
    <property type="evidence" value="ECO:0007669"/>
    <property type="project" value="UniProtKB-KW"/>
</dbReference>
<dbReference type="InterPro" id="IPR000073">
    <property type="entry name" value="AB_hydrolase_1"/>
</dbReference>
<dbReference type="PANTHER" id="PTHR43798">
    <property type="entry name" value="MONOACYLGLYCEROL LIPASE"/>
    <property type="match status" value="1"/>
</dbReference>
<evidence type="ECO:0000313" key="3">
    <source>
        <dbReference type="EMBL" id="MBE1612810.1"/>
    </source>
</evidence>
<proteinExistence type="predicted"/>
<evidence type="ECO:0000259" key="2">
    <source>
        <dbReference type="Pfam" id="PF12697"/>
    </source>
</evidence>
<evidence type="ECO:0000256" key="1">
    <source>
        <dbReference type="ARBA" id="ARBA00022801"/>
    </source>
</evidence>
<feature type="domain" description="AB hydrolase-1" evidence="2">
    <location>
        <begin position="28"/>
        <end position="262"/>
    </location>
</feature>